<dbReference type="GO" id="GO:0015030">
    <property type="term" value="C:Cajal body"/>
    <property type="evidence" value="ECO:0007669"/>
    <property type="project" value="UniProtKB-SubCell"/>
</dbReference>
<dbReference type="PANTHER" id="PTHR39267">
    <property type="entry name" value="SURVIVAL MOTOR NEURON-LIKE PROTEIN 1"/>
    <property type="match status" value="1"/>
</dbReference>
<dbReference type="Pfam" id="PF06003">
    <property type="entry name" value="SMN_Tudor"/>
    <property type="match status" value="1"/>
</dbReference>
<evidence type="ECO:0000256" key="6">
    <source>
        <dbReference type="ARBA" id="ARBA00022490"/>
    </source>
</evidence>
<proteinExistence type="inferred from homology"/>
<comment type="subcellular location">
    <subcellularLocation>
        <location evidence="1">Cytoplasm</location>
        <location evidence="1">Myofibril</location>
        <location evidence="1">Sarcomere</location>
        <location evidence="1">Z line</location>
    </subcellularLocation>
    <subcellularLocation>
        <location evidence="3">Cytoplasmic granule</location>
    </subcellularLocation>
    <subcellularLocation>
        <location evidence="2">Nucleus</location>
        <location evidence="2">Cajal body</location>
    </subcellularLocation>
    <subcellularLocation>
        <location evidence="10">Nucleus</location>
        <location evidence="10">Gem</location>
    </subcellularLocation>
    <subcellularLocation>
        <location evidence="4">Perikaryon</location>
    </subcellularLocation>
</comment>
<dbReference type="AlphaFoldDB" id="A0A8T3DU53"/>
<dbReference type="InterPro" id="IPR002999">
    <property type="entry name" value="Tudor"/>
</dbReference>
<gene>
    <name evidence="13" type="ORF">AGOR_G00049480</name>
</gene>
<feature type="domain" description="Tudor" evidence="12">
    <location>
        <begin position="81"/>
        <end position="141"/>
    </location>
</feature>
<organism evidence="13 14">
    <name type="scientific">Albula goreensis</name>
    <dbReference type="NCBI Taxonomy" id="1534307"/>
    <lineage>
        <taxon>Eukaryota</taxon>
        <taxon>Metazoa</taxon>
        <taxon>Chordata</taxon>
        <taxon>Craniata</taxon>
        <taxon>Vertebrata</taxon>
        <taxon>Euteleostomi</taxon>
        <taxon>Actinopterygii</taxon>
        <taxon>Neopterygii</taxon>
        <taxon>Teleostei</taxon>
        <taxon>Albuliformes</taxon>
        <taxon>Albulidae</taxon>
        <taxon>Albula</taxon>
    </lineage>
</organism>
<dbReference type="InterPro" id="IPR047298">
    <property type="entry name" value="Tudor_SMN_eumet"/>
</dbReference>
<dbReference type="GO" id="GO:0006397">
    <property type="term" value="P:mRNA processing"/>
    <property type="evidence" value="ECO:0007669"/>
    <property type="project" value="UniProtKB-KW"/>
</dbReference>
<feature type="compositionally biased region" description="Basic and acidic residues" evidence="11">
    <location>
        <begin position="148"/>
        <end position="163"/>
    </location>
</feature>
<dbReference type="OrthoDB" id="197400at2759"/>
<dbReference type="SMART" id="SM00333">
    <property type="entry name" value="TUDOR"/>
    <property type="match status" value="1"/>
</dbReference>
<comment type="caution">
    <text evidence="13">The sequence shown here is derived from an EMBL/GenBank/DDBJ whole genome shotgun (WGS) entry which is preliminary data.</text>
</comment>
<evidence type="ECO:0000313" key="14">
    <source>
        <dbReference type="Proteomes" id="UP000829720"/>
    </source>
</evidence>
<dbReference type="InterPro" id="IPR049481">
    <property type="entry name" value="SMN_G2-BD"/>
</dbReference>
<dbReference type="Pfam" id="PF20635">
    <property type="entry name" value="SMN_YG-box"/>
    <property type="match status" value="1"/>
</dbReference>
<dbReference type="GO" id="GO:0043204">
    <property type="term" value="C:perikaryon"/>
    <property type="evidence" value="ECO:0007669"/>
    <property type="project" value="UniProtKB-SubCell"/>
</dbReference>
<dbReference type="Gene3D" id="2.30.30.140">
    <property type="match status" value="1"/>
</dbReference>
<evidence type="ECO:0000256" key="4">
    <source>
        <dbReference type="ARBA" id="ARBA00004484"/>
    </source>
</evidence>
<dbReference type="Pfam" id="PF20636">
    <property type="entry name" value="SMN_G2-BD"/>
    <property type="match status" value="1"/>
</dbReference>
<evidence type="ECO:0000256" key="3">
    <source>
        <dbReference type="ARBA" id="ARBA00004463"/>
    </source>
</evidence>
<dbReference type="CDD" id="cd20398">
    <property type="entry name" value="Tudor_SMN"/>
    <property type="match status" value="1"/>
</dbReference>
<keyword evidence="9" id="KW-0539">Nucleus</keyword>
<dbReference type="PANTHER" id="PTHR39267:SF1">
    <property type="entry name" value="SURVIVAL MOTOR NEURON PROTEIN"/>
    <property type="match status" value="1"/>
</dbReference>
<dbReference type="GO" id="GO:0003723">
    <property type="term" value="F:RNA binding"/>
    <property type="evidence" value="ECO:0007669"/>
    <property type="project" value="InterPro"/>
</dbReference>
<keyword evidence="6" id="KW-0963">Cytoplasm</keyword>
<evidence type="ECO:0000256" key="8">
    <source>
        <dbReference type="ARBA" id="ARBA00023187"/>
    </source>
</evidence>
<feature type="region of interest" description="Disordered" evidence="11">
    <location>
        <begin position="43"/>
        <end position="77"/>
    </location>
</feature>
<dbReference type="CDD" id="cd22852">
    <property type="entry name" value="SMN_C"/>
    <property type="match status" value="1"/>
</dbReference>
<dbReference type="EMBL" id="JAERUA010000004">
    <property type="protein sequence ID" value="KAI1900392.1"/>
    <property type="molecule type" value="Genomic_DNA"/>
</dbReference>
<evidence type="ECO:0000256" key="2">
    <source>
        <dbReference type="ARBA" id="ARBA00004408"/>
    </source>
</evidence>
<evidence type="ECO:0000256" key="10">
    <source>
        <dbReference type="ARBA" id="ARBA00034695"/>
    </source>
</evidence>
<evidence type="ECO:0000256" key="7">
    <source>
        <dbReference type="ARBA" id="ARBA00022664"/>
    </source>
</evidence>
<feature type="compositionally biased region" description="Pro residues" evidence="11">
    <location>
        <begin position="223"/>
        <end position="232"/>
    </location>
</feature>
<dbReference type="GO" id="GO:0030018">
    <property type="term" value="C:Z disc"/>
    <property type="evidence" value="ECO:0007669"/>
    <property type="project" value="UniProtKB-SubCell"/>
</dbReference>
<dbReference type="InterPro" id="IPR040424">
    <property type="entry name" value="Smn1"/>
</dbReference>
<dbReference type="GO" id="GO:0008380">
    <property type="term" value="P:RNA splicing"/>
    <property type="evidence" value="ECO:0007669"/>
    <property type="project" value="UniProtKB-KW"/>
</dbReference>
<accession>A0A8T3DU53</accession>
<dbReference type="CDD" id="cd22851">
    <property type="entry name" value="SMN_N"/>
    <property type="match status" value="1"/>
</dbReference>
<keyword evidence="14" id="KW-1185">Reference proteome</keyword>
<dbReference type="GO" id="GO:0097504">
    <property type="term" value="C:Gemini of Cajal bodies"/>
    <property type="evidence" value="ECO:0007669"/>
    <property type="project" value="UniProtKB-SubCell"/>
</dbReference>
<feature type="region of interest" description="Disordered" evidence="11">
    <location>
        <begin position="140"/>
        <end position="235"/>
    </location>
</feature>
<protein>
    <recommendedName>
        <fullName evidence="12">Tudor domain-containing protein</fullName>
    </recommendedName>
</protein>
<dbReference type="SUPFAM" id="SSF63748">
    <property type="entry name" value="Tudor/PWWP/MBT"/>
    <property type="match status" value="1"/>
</dbReference>
<feature type="compositionally biased region" description="Basic residues" evidence="11">
    <location>
        <begin position="57"/>
        <end position="74"/>
    </location>
</feature>
<name>A0A8T3DU53_9TELE</name>
<keyword evidence="8" id="KW-0508">mRNA splicing</keyword>
<dbReference type="Gene3D" id="3.40.190.10">
    <property type="entry name" value="Periplasmic binding protein-like II"/>
    <property type="match status" value="1"/>
</dbReference>
<dbReference type="PROSITE" id="PS50304">
    <property type="entry name" value="TUDOR"/>
    <property type="match status" value="1"/>
</dbReference>
<evidence type="ECO:0000256" key="1">
    <source>
        <dbReference type="ARBA" id="ARBA00004216"/>
    </source>
</evidence>
<evidence type="ECO:0000256" key="5">
    <source>
        <dbReference type="ARBA" id="ARBA00005371"/>
    </source>
</evidence>
<comment type="similarity">
    <text evidence="5">Belongs to the SMN family.</text>
</comment>
<evidence type="ECO:0000313" key="13">
    <source>
        <dbReference type="EMBL" id="KAI1900392.1"/>
    </source>
</evidence>
<keyword evidence="7" id="KW-0507">mRNA processing</keyword>
<dbReference type="InterPro" id="IPR010304">
    <property type="entry name" value="SMN_Tudor"/>
</dbReference>
<evidence type="ECO:0000256" key="9">
    <source>
        <dbReference type="ARBA" id="ARBA00023242"/>
    </source>
</evidence>
<dbReference type="Proteomes" id="UP000829720">
    <property type="component" value="Unassembled WGS sequence"/>
</dbReference>
<reference evidence="13" key="1">
    <citation type="submission" date="2021-01" db="EMBL/GenBank/DDBJ databases">
        <authorList>
            <person name="Zahm M."/>
            <person name="Roques C."/>
            <person name="Cabau C."/>
            <person name="Klopp C."/>
            <person name="Donnadieu C."/>
            <person name="Jouanno E."/>
            <person name="Lampietro C."/>
            <person name="Louis A."/>
            <person name="Herpin A."/>
            <person name="Echchiki A."/>
            <person name="Berthelot C."/>
            <person name="Parey E."/>
            <person name="Roest-Crollius H."/>
            <person name="Braasch I."/>
            <person name="Postlethwait J."/>
            <person name="Bobe J."/>
            <person name="Montfort J."/>
            <person name="Bouchez O."/>
            <person name="Begum T."/>
            <person name="Mejri S."/>
            <person name="Adams A."/>
            <person name="Chen W.-J."/>
            <person name="Guiguen Y."/>
        </authorList>
    </citation>
    <scope>NUCLEOTIDE SEQUENCE</scope>
    <source>
        <tissue evidence="13">Blood</tissue>
    </source>
</reference>
<sequence>MANGYTEMPFARGMVKSDDLDIWDDTALIKAYDKAVASFKIALKGEEENPESPKPSKSGKKRKSNKKTRSRKRSNVIPEKEWRVGDTCCAFWSVDGNLYSATVTSIDEEKGSCTVVYTDYGNKEEQSLADLQSENCEVEVDGAGKTTQVKEDESLTDESEKSSHLQMHSRMSPIHQHRPKSSRGPVKPPVPPQGPSSSRSEQMSGGPGAGFPGWSPMMSLGPPMIPPPPPLDPNSLEEDDALGCMLLSWYMSGYHTGYYLGLKQGRGYAASKKRTHHR</sequence>
<evidence type="ECO:0000259" key="12">
    <source>
        <dbReference type="PROSITE" id="PS50304"/>
    </source>
</evidence>
<evidence type="ECO:0000256" key="11">
    <source>
        <dbReference type="SAM" id="MobiDB-lite"/>
    </source>
</evidence>
<dbReference type="InterPro" id="IPR047313">
    <property type="entry name" value="SMN_C"/>
</dbReference>